<keyword evidence="1" id="KW-0472">Membrane</keyword>
<evidence type="ECO:0000256" key="1">
    <source>
        <dbReference type="SAM" id="Phobius"/>
    </source>
</evidence>
<keyword evidence="1" id="KW-0812">Transmembrane</keyword>
<feature type="transmembrane region" description="Helical" evidence="1">
    <location>
        <begin position="40"/>
        <end position="61"/>
    </location>
</feature>
<sequence>MTRETRFARFVLVLVLAPAGGLFGKAVAEAAQARPWWPWLLAALVWLLLSGAIAAGISTAVSHHAVSHHDAEHR</sequence>
<comment type="caution">
    <text evidence="2">The sequence shown here is derived from an EMBL/GenBank/DDBJ whole genome shotgun (WGS) entry which is preliminary data.</text>
</comment>
<dbReference type="EMBL" id="SODU01000004">
    <property type="protein sequence ID" value="TDW84487.1"/>
    <property type="molecule type" value="Genomic_DNA"/>
</dbReference>
<evidence type="ECO:0000313" key="3">
    <source>
        <dbReference type="Proteomes" id="UP000295060"/>
    </source>
</evidence>
<proteinExistence type="predicted"/>
<keyword evidence="1" id="KW-1133">Transmembrane helix</keyword>
<evidence type="ECO:0000313" key="2">
    <source>
        <dbReference type="EMBL" id="TDW84487.1"/>
    </source>
</evidence>
<name>A0ABY2F898_9ACTN</name>
<gene>
    <name evidence="2" type="ORF">EV137_7301</name>
</gene>
<keyword evidence="3" id="KW-1185">Reference proteome</keyword>
<accession>A0ABY2F898</accession>
<protein>
    <submittedName>
        <fullName evidence="2">Uncharacterized protein</fullName>
    </submittedName>
</protein>
<dbReference type="Proteomes" id="UP000295060">
    <property type="component" value="Unassembled WGS sequence"/>
</dbReference>
<organism evidence="2 3">
    <name type="scientific">Kribbella pratensis</name>
    <dbReference type="NCBI Taxonomy" id="2512112"/>
    <lineage>
        <taxon>Bacteria</taxon>
        <taxon>Bacillati</taxon>
        <taxon>Actinomycetota</taxon>
        <taxon>Actinomycetes</taxon>
        <taxon>Propionibacteriales</taxon>
        <taxon>Kribbellaceae</taxon>
        <taxon>Kribbella</taxon>
    </lineage>
</organism>
<reference evidence="2 3" key="1">
    <citation type="submission" date="2019-03" db="EMBL/GenBank/DDBJ databases">
        <title>Genomic Encyclopedia of Type Strains, Phase III (KMG-III): the genomes of soil and plant-associated and newly described type strains.</title>
        <authorList>
            <person name="Whitman W."/>
        </authorList>
    </citation>
    <scope>NUCLEOTIDE SEQUENCE [LARGE SCALE GENOMIC DNA]</scope>
    <source>
        <strain evidence="2 3">VKMAc-2574</strain>
    </source>
</reference>
<dbReference type="RefSeq" id="WP_134132614.1">
    <property type="nucleotide sequence ID" value="NZ_SODU01000004.1"/>
</dbReference>